<keyword evidence="4" id="KW-1185">Reference proteome</keyword>
<feature type="transmembrane region" description="Helical" evidence="1">
    <location>
        <begin position="812"/>
        <end position="834"/>
    </location>
</feature>
<proteinExistence type="predicted"/>
<gene>
    <name evidence="3" type="ORF">SAPINGB_P002533</name>
</gene>
<keyword evidence="1" id="KW-1133">Transmembrane helix</keyword>
<feature type="transmembrane region" description="Helical" evidence="1">
    <location>
        <begin position="587"/>
        <end position="606"/>
    </location>
</feature>
<accession>A0A5E8BEE3</accession>
<reference evidence="3 4" key="1">
    <citation type="submission" date="2019-09" db="EMBL/GenBank/DDBJ databases">
        <authorList>
            <person name="Brejova B."/>
        </authorList>
    </citation>
    <scope>NUCLEOTIDE SEQUENCE [LARGE SCALE GENOMIC DNA]</scope>
</reference>
<feature type="transmembrane region" description="Helical" evidence="1">
    <location>
        <begin position="519"/>
        <end position="538"/>
    </location>
</feature>
<feature type="transmembrane region" description="Helical" evidence="1">
    <location>
        <begin position="446"/>
        <end position="467"/>
    </location>
</feature>
<dbReference type="EMBL" id="CABVLU010000002">
    <property type="protein sequence ID" value="VVT49965.1"/>
    <property type="molecule type" value="Genomic_DNA"/>
</dbReference>
<feature type="signal peptide" evidence="2">
    <location>
        <begin position="1"/>
        <end position="25"/>
    </location>
</feature>
<feature type="transmembrane region" description="Helical" evidence="1">
    <location>
        <begin position="358"/>
        <end position="378"/>
    </location>
</feature>
<dbReference type="Proteomes" id="UP000398389">
    <property type="component" value="Unassembled WGS sequence"/>
</dbReference>
<name>A0A5E8BEE3_9ASCO</name>
<feature type="transmembrane region" description="Helical" evidence="1">
    <location>
        <begin position="413"/>
        <end position="434"/>
    </location>
</feature>
<dbReference type="RefSeq" id="XP_031853142.1">
    <property type="nucleotide sequence ID" value="XM_031997251.1"/>
</dbReference>
<keyword evidence="1" id="KW-0472">Membrane</keyword>
<evidence type="ECO:0008006" key="5">
    <source>
        <dbReference type="Google" id="ProtNLM"/>
    </source>
</evidence>
<dbReference type="GeneID" id="43581351"/>
<keyword evidence="1" id="KW-0812">Transmembrane</keyword>
<protein>
    <recommendedName>
        <fullName evidence="5">Cas1p 10 TM acyl transferase domain-containing protein</fullName>
    </recommendedName>
</protein>
<evidence type="ECO:0000256" key="1">
    <source>
        <dbReference type="SAM" id="Phobius"/>
    </source>
</evidence>
<feature type="transmembrane region" description="Helical" evidence="1">
    <location>
        <begin position="719"/>
        <end position="738"/>
    </location>
</feature>
<keyword evidence="2" id="KW-0732">Signal</keyword>
<organism evidence="3 4">
    <name type="scientific">Magnusiomyces paraingens</name>
    <dbReference type="NCBI Taxonomy" id="2606893"/>
    <lineage>
        <taxon>Eukaryota</taxon>
        <taxon>Fungi</taxon>
        <taxon>Dikarya</taxon>
        <taxon>Ascomycota</taxon>
        <taxon>Saccharomycotina</taxon>
        <taxon>Dipodascomycetes</taxon>
        <taxon>Dipodascales</taxon>
        <taxon>Dipodascaceae</taxon>
        <taxon>Magnusiomyces</taxon>
    </lineage>
</organism>
<feature type="transmembrane region" description="Helical" evidence="1">
    <location>
        <begin position="385"/>
        <end position="401"/>
    </location>
</feature>
<feature type="transmembrane region" description="Helical" evidence="1">
    <location>
        <begin position="661"/>
        <end position="684"/>
    </location>
</feature>
<evidence type="ECO:0000313" key="4">
    <source>
        <dbReference type="Proteomes" id="UP000398389"/>
    </source>
</evidence>
<feature type="chain" id="PRO_5022666413" description="Cas1p 10 TM acyl transferase domain-containing protein" evidence="2">
    <location>
        <begin position="26"/>
        <end position="866"/>
    </location>
</feature>
<evidence type="ECO:0000256" key="2">
    <source>
        <dbReference type="SAM" id="SignalP"/>
    </source>
</evidence>
<dbReference type="AlphaFoldDB" id="A0A5E8BEE3"/>
<sequence>MKIWNTPHLVFLSTIIFLLISSVLSNVRLRGVYRTGGDRTARCDAILKTGRYLDEPSFGPKQWQPDGCALHKYYQHSSGNPLNPCLLPGDEIIVLGDLSGRQIFDGLANTLEQKDSNEIQSQDRLTTVRSNITVTFLWSPYFNDSSISVIKDISEKGVESEYKKDAKSLVHPNDSTPPRTFLILAGGSLFAQNMGQEGVSMYSNNLNALFDIIRAAKPGAIEPAYFAPIVMPYYSLSPNLNDPASVGSMVSAVDDIFGYRRRSDVSRGSGGILFSTLDSSKPAIYYAPVIQNLGGENHPGHSDASTGMYLSSTARYIASNIFLNHMCNREVAPAHWGNEKEHGTESFSGTCCVEYTGGSGWIVIGGLLLVVVTVYVLFKIHRVNLAIKILPILVAILYVHVAERTPALSTQMLYFDARNMVIFIQIGIFLAFFYRKVDEPLILKNFALSETFISEFKGICVALLILIEFTGYDFQLKSFNGTICAELLKSSWLLLEVYQYTLQLAAKKEFLCGSVGKFIGLKILRLLVLPTLTALVLISPDRLNPQFYVEPLVIRLLFWHLFVTVALLITQILSTQLHFLQQQQQQVHRLGLAILALLGLLTYLFFLPKNQSGDYWLICASVAAAWSSQFANTIQSTTTSVSTSADTSISAGVTTIVSRRFALLGGTCLAMVFNAAYILVPVYIPELIGSQVNHSILECNGAAYSEAIRHRGEAYTPQIHFLLSSVFVISWVLLRAGLGPQTYLGSWILMLGSCAYEAVVLRMHIALTGAGTVALWVVPWGTGHVISGLLERALQKVSADAPYHLFEYPGRLWYETSQVVNGLVVFGIFGVIAYESSRMWREEEEFDEGKKKEKKVFGDKIEGLGV</sequence>
<evidence type="ECO:0000313" key="3">
    <source>
        <dbReference type="EMBL" id="VVT49965.1"/>
    </source>
</evidence>
<dbReference type="OrthoDB" id="1932925at2759"/>
<feature type="transmembrane region" description="Helical" evidence="1">
    <location>
        <begin position="558"/>
        <end position="580"/>
    </location>
</feature>